<evidence type="ECO:0000256" key="1">
    <source>
        <dbReference type="ARBA" id="ARBA00006914"/>
    </source>
</evidence>
<dbReference type="GO" id="GO:0005524">
    <property type="term" value="F:ATP binding"/>
    <property type="evidence" value="ECO:0007669"/>
    <property type="project" value="UniProtKB-KW"/>
</dbReference>
<dbReference type="SMART" id="SM00382">
    <property type="entry name" value="AAA"/>
    <property type="match status" value="1"/>
</dbReference>
<feature type="region of interest" description="Disordered" evidence="5">
    <location>
        <begin position="336"/>
        <end position="363"/>
    </location>
</feature>
<sequence>MKADIDDDDKMAVLKQLLGDDRWPLDLRLTSEEITTIEGLTLGDLVKLAERTHLNLRANGSADFKEGLSEAIAATPSAGKRIVKRSDVKEIDFGDVGGLEEVKQKLREVFIWPSKYAVLFGKCGLRLGGGAVLHGPSGCGKTLLARAIGAESALNVISVKGPELLSKYIGASEQNVRELFEKARQTKPSLIIFDEFDALAPKRGHDSTGVTDRVVNQLLTELDGIDSANEGVYVLAATNRMDLIDNALLRPGRFDHKIRVDLPSESDRADTLRVLCREVENVANDVDFDALAKQTDGYTGADLRGLVLTAQFEAIDEASNSDETPTITMKQLQNALSQRKSKSNKQQTREVGHTGAGTRVTLA</sequence>
<evidence type="ECO:0000256" key="3">
    <source>
        <dbReference type="ARBA" id="ARBA00022840"/>
    </source>
</evidence>
<evidence type="ECO:0000313" key="8">
    <source>
        <dbReference type="WBParaSite" id="Pan_g2528.t1"/>
    </source>
</evidence>
<dbReference type="InterPro" id="IPR003960">
    <property type="entry name" value="ATPase_AAA_CS"/>
</dbReference>
<dbReference type="PANTHER" id="PTHR23077:SF12">
    <property type="entry name" value="PEROXISOMAL ATPASE PEX1"/>
    <property type="match status" value="1"/>
</dbReference>
<reference evidence="8" key="2">
    <citation type="submission" date="2020-10" db="UniProtKB">
        <authorList>
            <consortium name="WormBaseParasite"/>
        </authorList>
    </citation>
    <scope>IDENTIFICATION</scope>
</reference>
<accession>A0A7E4VRN2</accession>
<dbReference type="WBParaSite" id="Pan_g2528.t1">
    <property type="protein sequence ID" value="Pan_g2528.t1"/>
    <property type="gene ID" value="Pan_g2528"/>
</dbReference>
<dbReference type="InterPro" id="IPR003593">
    <property type="entry name" value="AAA+_ATPase"/>
</dbReference>
<dbReference type="GO" id="GO:0016558">
    <property type="term" value="P:protein import into peroxisome matrix"/>
    <property type="evidence" value="ECO:0007669"/>
    <property type="project" value="TreeGrafter"/>
</dbReference>
<feature type="domain" description="AAA+ ATPase" evidence="6">
    <location>
        <begin position="127"/>
        <end position="264"/>
    </location>
</feature>
<dbReference type="AlphaFoldDB" id="A0A7E4VRN2"/>
<dbReference type="InterPro" id="IPR003959">
    <property type="entry name" value="ATPase_AAA_core"/>
</dbReference>
<dbReference type="InterPro" id="IPR027417">
    <property type="entry name" value="P-loop_NTPase"/>
</dbReference>
<protein>
    <submittedName>
        <fullName evidence="8">AAA domain-containing protein</fullName>
    </submittedName>
</protein>
<dbReference type="Proteomes" id="UP000492821">
    <property type="component" value="Unassembled WGS sequence"/>
</dbReference>
<name>A0A7E4VRN2_PANRE</name>
<evidence type="ECO:0000313" key="7">
    <source>
        <dbReference type="Proteomes" id="UP000492821"/>
    </source>
</evidence>
<keyword evidence="3 4" id="KW-0067">ATP-binding</keyword>
<keyword evidence="7" id="KW-1185">Reference proteome</keyword>
<dbReference type="GO" id="GO:0005829">
    <property type="term" value="C:cytosol"/>
    <property type="evidence" value="ECO:0007669"/>
    <property type="project" value="TreeGrafter"/>
</dbReference>
<dbReference type="InterPro" id="IPR041569">
    <property type="entry name" value="AAA_lid_3"/>
</dbReference>
<organism evidence="7 8">
    <name type="scientific">Panagrellus redivivus</name>
    <name type="common">Microworm</name>
    <dbReference type="NCBI Taxonomy" id="6233"/>
    <lineage>
        <taxon>Eukaryota</taxon>
        <taxon>Metazoa</taxon>
        <taxon>Ecdysozoa</taxon>
        <taxon>Nematoda</taxon>
        <taxon>Chromadorea</taxon>
        <taxon>Rhabditida</taxon>
        <taxon>Tylenchina</taxon>
        <taxon>Panagrolaimomorpha</taxon>
        <taxon>Panagrolaimoidea</taxon>
        <taxon>Panagrolaimidae</taxon>
        <taxon>Panagrellus</taxon>
    </lineage>
</organism>
<evidence type="ECO:0000256" key="2">
    <source>
        <dbReference type="ARBA" id="ARBA00022741"/>
    </source>
</evidence>
<dbReference type="InterPro" id="IPR050168">
    <property type="entry name" value="AAA_ATPase_domain"/>
</dbReference>
<dbReference type="Pfam" id="PF00004">
    <property type="entry name" value="AAA"/>
    <property type="match status" value="1"/>
</dbReference>
<dbReference type="Pfam" id="PF17862">
    <property type="entry name" value="AAA_lid_3"/>
    <property type="match status" value="1"/>
</dbReference>
<dbReference type="Gene3D" id="3.40.50.300">
    <property type="entry name" value="P-loop containing nucleotide triphosphate hydrolases"/>
    <property type="match status" value="1"/>
</dbReference>
<dbReference type="GO" id="GO:0005778">
    <property type="term" value="C:peroxisomal membrane"/>
    <property type="evidence" value="ECO:0007669"/>
    <property type="project" value="TreeGrafter"/>
</dbReference>
<evidence type="ECO:0000256" key="4">
    <source>
        <dbReference type="RuleBase" id="RU003651"/>
    </source>
</evidence>
<dbReference type="PANTHER" id="PTHR23077">
    <property type="entry name" value="AAA-FAMILY ATPASE"/>
    <property type="match status" value="1"/>
</dbReference>
<evidence type="ECO:0000259" key="6">
    <source>
        <dbReference type="SMART" id="SM00382"/>
    </source>
</evidence>
<reference evidence="7" key="1">
    <citation type="journal article" date="2013" name="Genetics">
        <title>The draft genome and transcriptome of Panagrellus redivivus are shaped by the harsh demands of a free-living lifestyle.</title>
        <authorList>
            <person name="Srinivasan J."/>
            <person name="Dillman A.R."/>
            <person name="Macchietto M.G."/>
            <person name="Heikkinen L."/>
            <person name="Lakso M."/>
            <person name="Fracchia K.M."/>
            <person name="Antoshechkin I."/>
            <person name="Mortazavi A."/>
            <person name="Wong G."/>
            <person name="Sternberg P.W."/>
        </authorList>
    </citation>
    <scope>NUCLEOTIDE SEQUENCE [LARGE SCALE GENOMIC DNA]</scope>
    <source>
        <strain evidence="7">MT8872</strain>
    </source>
</reference>
<keyword evidence="2 4" id="KW-0547">Nucleotide-binding</keyword>
<evidence type="ECO:0000256" key="5">
    <source>
        <dbReference type="SAM" id="MobiDB-lite"/>
    </source>
</evidence>
<dbReference type="Gene3D" id="1.10.8.60">
    <property type="match status" value="1"/>
</dbReference>
<dbReference type="FunFam" id="3.40.50.300:FF:000149">
    <property type="entry name" value="Nuclear valosin-containing protein-like"/>
    <property type="match status" value="1"/>
</dbReference>
<dbReference type="PROSITE" id="PS00674">
    <property type="entry name" value="AAA"/>
    <property type="match status" value="1"/>
</dbReference>
<dbReference type="SUPFAM" id="SSF52540">
    <property type="entry name" value="P-loop containing nucleoside triphosphate hydrolases"/>
    <property type="match status" value="1"/>
</dbReference>
<comment type="similarity">
    <text evidence="1 4">Belongs to the AAA ATPase family.</text>
</comment>
<dbReference type="GO" id="GO:0016887">
    <property type="term" value="F:ATP hydrolysis activity"/>
    <property type="evidence" value="ECO:0007669"/>
    <property type="project" value="InterPro"/>
</dbReference>
<proteinExistence type="inferred from homology"/>